<dbReference type="EMBL" id="JACIJJ010000004">
    <property type="protein sequence ID" value="MBB5699325.1"/>
    <property type="molecule type" value="Genomic_DNA"/>
</dbReference>
<gene>
    <name evidence="2" type="ORF">FHR19_002691</name>
</gene>
<evidence type="ECO:0000256" key="1">
    <source>
        <dbReference type="SAM" id="MobiDB-lite"/>
    </source>
</evidence>
<name>A0A7W9ARL5_9SPHN</name>
<sequence length="71" mass="7840">MADPHRQDGSRRHADETDIGGVADRPHDDVAATADIQRLGRMRQRLLIVRLDGQQAPGGRNRTVGMLGERV</sequence>
<proteinExistence type="predicted"/>
<reference evidence="2 3" key="1">
    <citation type="submission" date="2020-08" db="EMBL/GenBank/DDBJ databases">
        <title>Genomic Encyclopedia of Type Strains, Phase IV (KMG-IV): sequencing the most valuable type-strain genomes for metagenomic binning, comparative biology and taxonomic classification.</title>
        <authorList>
            <person name="Goeker M."/>
        </authorList>
    </citation>
    <scope>NUCLEOTIDE SEQUENCE [LARGE SCALE GENOMIC DNA]</scope>
    <source>
        <strain evidence="2 3">DSM 27244</strain>
    </source>
</reference>
<organism evidence="2 3">
    <name type="scientific">Sphingomonas yantingensis</name>
    <dbReference type="NCBI Taxonomy" id="1241761"/>
    <lineage>
        <taxon>Bacteria</taxon>
        <taxon>Pseudomonadati</taxon>
        <taxon>Pseudomonadota</taxon>
        <taxon>Alphaproteobacteria</taxon>
        <taxon>Sphingomonadales</taxon>
        <taxon>Sphingomonadaceae</taxon>
        <taxon>Sphingomonas</taxon>
    </lineage>
</organism>
<evidence type="ECO:0000313" key="3">
    <source>
        <dbReference type="Proteomes" id="UP000557739"/>
    </source>
</evidence>
<evidence type="ECO:0000313" key="2">
    <source>
        <dbReference type="EMBL" id="MBB5699325.1"/>
    </source>
</evidence>
<accession>A0A7W9ARL5</accession>
<dbReference type="AlphaFoldDB" id="A0A7W9ARL5"/>
<feature type="region of interest" description="Disordered" evidence="1">
    <location>
        <begin position="1"/>
        <end position="31"/>
    </location>
</feature>
<keyword evidence="3" id="KW-1185">Reference proteome</keyword>
<dbReference type="Proteomes" id="UP000557739">
    <property type="component" value="Unassembled WGS sequence"/>
</dbReference>
<protein>
    <submittedName>
        <fullName evidence="2">Uncharacterized protein</fullName>
    </submittedName>
</protein>
<comment type="caution">
    <text evidence="2">The sequence shown here is derived from an EMBL/GenBank/DDBJ whole genome shotgun (WGS) entry which is preliminary data.</text>
</comment>
<feature type="compositionally biased region" description="Basic and acidic residues" evidence="1">
    <location>
        <begin position="1"/>
        <end position="16"/>
    </location>
</feature>